<organism evidence="2">
    <name type="scientific">uncultured Chloroflexota bacterium</name>
    <dbReference type="NCBI Taxonomy" id="166587"/>
    <lineage>
        <taxon>Bacteria</taxon>
        <taxon>Bacillati</taxon>
        <taxon>Chloroflexota</taxon>
        <taxon>environmental samples</taxon>
    </lineage>
</organism>
<proteinExistence type="predicted"/>
<sequence>EHHPRRGRREAAARAACHGAGGGGPPRRPGVSWPAGARPGQPREAGPGHLGHHDAADERRRAGPCPQGERQHVERAHHPDERGRQGRGRGGRGRGLHRQALRPRRARHPDRSLVAQAEGQAEGL</sequence>
<accession>A0A6J4JV23</accession>
<feature type="compositionally biased region" description="Basic and acidic residues" evidence="1">
    <location>
        <begin position="69"/>
        <end position="84"/>
    </location>
</feature>
<feature type="compositionally biased region" description="Basic residues" evidence="1">
    <location>
        <begin position="85"/>
        <end position="108"/>
    </location>
</feature>
<evidence type="ECO:0000313" key="2">
    <source>
        <dbReference type="EMBL" id="CAA9288373.1"/>
    </source>
</evidence>
<dbReference type="AlphaFoldDB" id="A0A6J4JV23"/>
<evidence type="ECO:0000256" key="1">
    <source>
        <dbReference type="SAM" id="MobiDB-lite"/>
    </source>
</evidence>
<gene>
    <name evidence="2" type="ORF">AVDCRST_MAG77-4483</name>
</gene>
<dbReference type="EMBL" id="CADCTC010000237">
    <property type="protein sequence ID" value="CAA9288373.1"/>
    <property type="molecule type" value="Genomic_DNA"/>
</dbReference>
<feature type="non-terminal residue" evidence="2">
    <location>
        <position position="1"/>
    </location>
</feature>
<feature type="region of interest" description="Disordered" evidence="1">
    <location>
        <begin position="1"/>
        <end position="124"/>
    </location>
</feature>
<name>A0A6J4JV23_9CHLR</name>
<feature type="non-terminal residue" evidence="2">
    <location>
        <position position="124"/>
    </location>
</feature>
<reference evidence="2" key="1">
    <citation type="submission" date="2020-02" db="EMBL/GenBank/DDBJ databases">
        <authorList>
            <person name="Meier V. D."/>
        </authorList>
    </citation>
    <scope>NUCLEOTIDE SEQUENCE</scope>
    <source>
        <strain evidence="2">AVDCRST_MAG77</strain>
    </source>
</reference>
<protein>
    <submittedName>
        <fullName evidence="2">Uncharacterized protein</fullName>
    </submittedName>
</protein>
<feature type="compositionally biased region" description="Basic and acidic residues" evidence="1">
    <location>
        <begin position="51"/>
        <end position="61"/>
    </location>
</feature>